<feature type="compositionally biased region" description="Basic and acidic residues" evidence="1">
    <location>
        <begin position="82"/>
        <end position="119"/>
    </location>
</feature>
<proteinExistence type="predicted"/>
<sequence length="141" mass="17008">MAGSSHLLPYRGRCRNFENIQNYGDKLWGYGLEGIDEGQVSSDIRVQNNRKRNSRRREYSRRGRENEGAIYGGEKKKRTYNHHQEAPRRKKETQTERTRKKREKIENRMKHQGKCERTNRRLQLARKKEYERRKGTKETAK</sequence>
<feature type="compositionally biased region" description="Basic and acidic residues" evidence="1">
    <location>
        <begin position="126"/>
        <end position="141"/>
    </location>
</feature>
<dbReference type="AlphaFoldDB" id="A0A0L8FKN1"/>
<feature type="region of interest" description="Disordered" evidence="1">
    <location>
        <begin position="44"/>
        <end position="141"/>
    </location>
</feature>
<dbReference type="EMBL" id="KQ429704">
    <property type="protein sequence ID" value="KOF65251.1"/>
    <property type="molecule type" value="Genomic_DNA"/>
</dbReference>
<protein>
    <submittedName>
        <fullName evidence="2">Uncharacterized protein</fullName>
    </submittedName>
</protein>
<gene>
    <name evidence="2" type="ORF">OCBIM_22016086mg</name>
</gene>
<accession>A0A0L8FKN1</accession>
<evidence type="ECO:0000256" key="1">
    <source>
        <dbReference type="SAM" id="MobiDB-lite"/>
    </source>
</evidence>
<reference evidence="2" key="1">
    <citation type="submission" date="2015-07" db="EMBL/GenBank/DDBJ databases">
        <title>MeaNS - Measles Nucleotide Surveillance Program.</title>
        <authorList>
            <person name="Tran T."/>
            <person name="Druce J."/>
        </authorList>
    </citation>
    <scope>NUCLEOTIDE SEQUENCE</scope>
    <source>
        <strain evidence="2">UCB-OBI-ISO-001</strain>
        <tissue evidence="2">Gonad</tissue>
    </source>
</reference>
<evidence type="ECO:0000313" key="2">
    <source>
        <dbReference type="EMBL" id="KOF65251.1"/>
    </source>
</evidence>
<organism evidence="2">
    <name type="scientific">Octopus bimaculoides</name>
    <name type="common">California two-spotted octopus</name>
    <dbReference type="NCBI Taxonomy" id="37653"/>
    <lineage>
        <taxon>Eukaryota</taxon>
        <taxon>Metazoa</taxon>
        <taxon>Spiralia</taxon>
        <taxon>Lophotrochozoa</taxon>
        <taxon>Mollusca</taxon>
        <taxon>Cephalopoda</taxon>
        <taxon>Coleoidea</taxon>
        <taxon>Octopodiformes</taxon>
        <taxon>Octopoda</taxon>
        <taxon>Incirrata</taxon>
        <taxon>Octopodidae</taxon>
        <taxon>Octopus</taxon>
    </lineage>
</organism>
<name>A0A0L8FKN1_OCTBM</name>
<feature type="compositionally biased region" description="Basic and acidic residues" evidence="1">
    <location>
        <begin position="56"/>
        <end position="67"/>
    </location>
</feature>